<sequence>MRTVDRGRRWIVAAVAVLVAATAGTAIVLTSGDRDGDGTAAVSDPSQPAAPSPAPDSPSGTPTPSPSAVTSLGPATATSAKPSAKASAKRKATPAKASFPGAGNTGVPAGVKLKPMTGELIVKKAGTVIDGIDLVGRLSVQADNVTVRRSRITAPPDLPNKGRDEFTVIQQSTSAKGLRMEDCEIDGSQIVYRAIMAFSGLHVSRCELRNVGHGVEVGENYTVEDSWIHSTTDGPDDDWHVDGIISGVGKNGLIRHNTIVLTGGSLTGAVSIGSSLGAIDNVVIRDNLLAGGNYCVYIEDQEHPATRIQVIDNWFSTMENPKVGVYGIWYQSDLPKDLVRRGNRVLETGVPADDEPDWG</sequence>
<dbReference type="InterPro" id="IPR012334">
    <property type="entry name" value="Pectin_lyas_fold"/>
</dbReference>
<feature type="compositionally biased region" description="Pro residues" evidence="1">
    <location>
        <begin position="48"/>
        <end position="65"/>
    </location>
</feature>
<dbReference type="InterPro" id="IPR011050">
    <property type="entry name" value="Pectin_lyase_fold/virulence"/>
</dbReference>
<proteinExistence type="predicted"/>
<dbReference type="RefSeq" id="WP_196415699.1">
    <property type="nucleotide sequence ID" value="NZ_JADQTO010000009.1"/>
</dbReference>
<dbReference type="Gene3D" id="2.160.20.10">
    <property type="entry name" value="Single-stranded right-handed beta-helix, Pectin lyase-like"/>
    <property type="match status" value="1"/>
</dbReference>
<dbReference type="EMBL" id="JADQTO010000009">
    <property type="protein sequence ID" value="MBG0563928.1"/>
    <property type="molecule type" value="Genomic_DNA"/>
</dbReference>
<comment type="caution">
    <text evidence="2">The sequence shown here is derived from an EMBL/GenBank/DDBJ whole genome shotgun (WGS) entry which is preliminary data.</text>
</comment>
<dbReference type="SMART" id="SM00710">
    <property type="entry name" value="PbH1"/>
    <property type="match status" value="5"/>
</dbReference>
<dbReference type="InterPro" id="IPR006626">
    <property type="entry name" value="PbH1"/>
</dbReference>
<organism evidence="2 3">
    <name type="scientific">Actinoplanes aureus</name>
    <dbReference type="NCBI Taxonomy" id="2792083"/>
    <lineage>
        <taxon>Bacteria</taxon>
        <taxon>Bacillati</taxon>
        <taxon>Actinomycetota</taxon>
        <taxon>Actinomycetes</taxon>
        <taxon>Micromonosporales</taxon>
        <taxon>Micromonosporaceae</taxon>
        <taxon>Actinoplanes</taxon>
    </lineage>
</organism>
<reference evidence="2" key="1">
    <citation type="submission" date="2020-11" db="EMBL/GenBank/DDBJ databases">
        <title>Isolation and identification of active actinomycetes.</title>
        <authorList>
            <person name="Sun X."/>
        </authorList>
    </citation>
    <scope>NUCLEOTIDE SEQUENCE</scope>
    <source>
        <strain evidence="2">NEAU-A11</strain>
    </source>
</reference>
<evidence type="ECO:0000313" key="2">
    <source>
        <dbReference type="EMBL" id="MBG0563928.1"/>
    </source>
</evidence>
<protein>
    <recommendedName>
        <fullName evidence="4">Right handed beta helix domain-containing protein</fullName>
    </recommendedName>
</protein>
<evidence type="ECO:0008006" key="4">
    <source>
        <dbReference type="Google" id="ProtNLM"/>
    </source>
</evidence>
<accession>A0A931CD32</accession>
<dbReference type="Proteomes" id="UP000598146">
    <property type="component" value="Unassembled WGS sequence"/>
</dbReference>
<evidence type="ECO:0000256" key="1">
    <source>
        <dbReference type="SAM" id="MobiDB-lite"/>
    </source>
</evidence>
<keyword evidence="3" id="KW-1185">Reference proteome</keyword>
<evidence type="ECO:0000313" key="3">
    <source>
        <dbReference type="Proteomes" id="UP000598146"/>
    </source>
</evidence>
<feature type="compositionally biased region" description="Low complexity" evidence="1">
    <location>
        <begin position="66"/>
        <end position="86"/>
    </location>
</feature>
<dbReference type="SUPFAM" id="SSF51126">
    <property type="entry name" value="Pectin lyase-like"/>
    <property type="match status" value="1"/>
</dbReference>
<gene>
    <name evidence="2" type="ORF">I4J89_21005</name>
</gene>
<dbReference type="AlphaFoldDB" id="A0A931CD32"/>
<name>A0A931CD32_9ACTN</name>
<feature type="region of interest" description="Disordered" evidence="1">
    <location>
        <begin position="30"/>
        <end position="110"/>
    </location>
</feature>